<evidence type="ECO:0000313" key="1">
    <source>
        <dbReference type="EMBL" id="QDU31071.1"/>
    </source>
</evidence>
<proteinExistence type="predicted"/>
<dbReference type="AlphaFoldDB" id="A0A517YLH4"/>
<sequence length="261" mass="30458">MHSSLYEGTVWHRRDRPVIHQFQYRQFMLYLDLDEIPALAAAGIFARETHLATASFCLADHPVGEAGSNEVTLKTAVSDLVRERTGLHITGPIRLLTHLRFFGYYFSPLNLYYCFDPREELQCVVAEVSNIPWRERHWYVLWSGNQTSTEFGRFRHEKQFHVSPFLSMQQQYRWLIQPPGEQLKVSLRAELDDQPILTAVQSMRRRELTRASLAAAMIRQGWMSAKVVAAIYYQAFWLWRKQLPVYSHPKESQPCPTTQGL</sequence>
<dbReference type="EMBL" id="CP036274">
    <property type="protein sequence ID" value="QDU31071.1"/>
    <property type="molecule type" value="Genomic_DNA"/>
</dbReference>
<evidence type="ECO:0000313" key="2">
    <source>
        <dbReference type="Proteomes" id="UP000315017"/>
    </source>
</evidence>
<organism evidence="1 2">
    <name type="scientific">Anatilimnocola aggregata</name>
    <dbReference type="NCBI Taxonomy" id="2528021"/>
    <lineage>
        <taxon>Bacteria</taxon>
        <taxon>Pseudomonadati</taxon>
        <taxon>Planctomycetota</taxon>
        <taxon>Planctomycetia</taxon>
        <taxon>Pirellulales</taxon>
        <taxon>Pirellulaceae</taxon>
        <taxon>Anatilimnocola</taxon>
    </lineage>
</organism>
<name>A0A517YLH4_9BACT</name>
<evidence type="ECO:0008006" key="3">
    <source>
        <dbReference type="Google" id="ProtNLM"/>
    </source>
</evidence>
<dbReference type="Pfam" id="PF07103">
    <property type="entry name" value="DUF1365"/>
    <property type="match status" value="1"/>
</dbReference>
<protein>
    <recommendedName>
        <fullName evidence="3">DUF1365 domain-containing protein</fullName>
    </recommendedName>
</protein>
<dbReference type="RefSeq" id="WP_145097594.1">
    <property type="nucleotide sequence ID" value="NZ_CP036274.1"/>
</dbReference>
<dbReference type="OrthoDB" id="9778801at2"/>
<dbReference type="InterPro" id="IPR010775">
    <property type="entry name" value="DUF1365"/>
</dbReference>
<dbReference type="PANTHER" id="PTHR33973:SF4">
    <property type="entry name" value="OS07G0153300 PROTEIN"/>
    <property type="match status" value="1"/>
</dbReference>
<accession>A0A517YLH4</accession>
<gene>
    <name evidence="1" type="ORF">ETAA8_62240</name>
</gene>
<reference evidence="1 2" key="1">
    <citation type="submission" date="2019-02" db="EMBL/GenBank/DDBJ databases">
        <title>Deep-cultivation of Planctomycetes and their phenomic and genomic characterization uncovers novel biology.</title>
        <authorList>
            <person name="Wiegand S."/>
            <person name="Jogler M."/>
            <person name="Boedeker C."/>
            <person name="Pinto D."/>
            <person name="Vollmers J."/>
            <person name="Rivas-Marin E."/>
            <person name="Kohn T."/>
            <person name="Peeters S.H."/>
            <person name="Heuer A."/>
            <person name="Rast P."/>
            <person name="Oberbeckmann S."/>
            <person name="Bunk B."/>
            <person name="Jeske O."/>
            <person name="Meyerdierks A."/>
            <person name="Storesund J.E."/>
            <person name="Kallscheuer N."/>
            <person name="Luecker S."/>
            <person name="Lage O.M."/>
            <person name="Pohl T."/>
            <person name="Merkel B.J."/>
            <person name="Hornburger P."/>
            <person name="Mueller R.-W."/>
            <person name="Bruemmer F."/>
            <person name="Labrenz M."/>
            <person name="Spormann A.M."/>
            <person name="Op den Camp H."/>
            <person name="Overmann J."/>
            <person name="Amann R."/>
            <person name="Jetten M.S.M."/>
            <person name="Mascher T."/>
            <person name="Medema M.H."/>
            <person name="Devos D.P."/>
            <person name="Kaster A.-K."/>
            <person name="Ovreas L."/>
            <person name="Rohde M."/>
            <person name="Galperin M.Y."/>
            <person name="Jogler C."/>
        </authorList>
    </citation>
    <scope>NUCLEOTIDE SEQUENCE [LARGE SCALE GENOMIC DNA]</scope>
    <source>
        <strain evidence="1 2">ETA_A8</strain>
    </source>
</reference>
<dbReference type="Proteomes" id="UP000315017">
    <property type="component" value="Chromosome"/>
</dbReference>
<dbReference type="PANTHER" id="PTHR33973">
    <property type="entry name" value="OS07G0153300 PROTEIN"/>
    <property type="match status" value="1"/>
</dbReference>
<dbReference type="KEGG" id="aagg:ETAA8_62240"/>
<keyword evidence="2" id="KW-1185">Reference proteome</keyword>